<dbReference type="InterPro" id="IPR001223">
    <property type="entry name" value="Glyco_hydro18_cat"/>
</dbReference>
<dbReference type="PANTHER" id="PTHR46066">
    <property type="entry name" value="CHITINASE DOMAIN-CONTAINING PROTEIN 1 FAMILY MEMBER"/>
    <property type="match status" value="1"/>
</dbReference>
<keyword evidence="3" id="KW-0378">Hydrolase</keyword>
<reference evidence="3 4" key="1">
    <citation type="submission" date="2018-07" db="EMBL/GenBank/DDBJ databases">
        <title>Genomic Encyclopedia of Type Strains, Phase III (KMG-III): the genomes of soil and plant-associated and newly described type strains.</title>
        <authorList>
            <person name="Whitman W."/>
        </authorList>
    </citation>
    <scope>NUCLEOTIDE SEQUENCE [LARGE SCALE GENOMIC DNA]</scope>
    <source>
        <strain evidence="3 4">CECT 8236</strain>
    </source>
</reference>
<dbReference type="EMBL" id="QRDY01000005">
    <property type="protein sequence ID" value="RED61595.1"/>
    <property type="molecule type" value="Genomic_DNA"/>
</dbReference>
<dbReference type="PANTHER" id="PTHR46066:SF2">
    <property type="entry name" value="CHITINASE DOMAIN-CONTAINING PROTEIN 1"/>
    <property type="match status" value="1"/>
</dbReference>
<sequence>MDTDRKRFVALFAITIAFVVAVVLLYLIRRETSNEAQATVAKVPEKERRISAWIADWHWESGLTDLKAVARKLDSLQVFSAYFDDRDRLFFTEEAREGLPEIVKAMRMNGDAEIYLTLVNDILYSDGSEIQKDSDIISRLMATEESRTKHIEDIVTTMDAYGFHGVEIDYEKIADVDWENVVDFISSLCERLNPSGRTMRVVLEPRAPIESLRLPEGPAYVMMAYNLFGNHSGPGPKADHNFIKKLTARMNSLPGDPYVALSTGGFDWVSETGEATGITEQRAVELSRLSSVSPKRDSGSGSVFFDYIDDNGIEHTVWYADDETLSQWIETASQAGYTRIAIWRLGELSRDTLAVL</sequence>
<keyword evidence="1" id="KW-1133">Transmembrane helix</keyword>
<keyword evidence="1" id="KW-0472">Membrane</keyword>
<evidence type="ECO:0000313" key="3">
    <source>
        <dbReference type="EMBL" id="RED61595.1"/>
    </source>
</evidence>
<dbReference type="GO" id="GO:0005975">
    <property type="term" value="P:carbohydrate metabolic process"/>
    <property type="evidence" value="ECO:0007669"/>
    <property type="project" value="InterPro"/>
</dbReference>
<evidence type="ECO:0000256" key="1">
    <source>
        <dbReference type="SAM" id="Phobius"/>
    </source>
</evidence>
<gene>
    <name evidence="3" type="ORF">DFP95_10523</name>
</gene>
<protein>
    <submittedName>
        <fullName evidence="3">Glycosyl hydrolase family 18 (Putative chitinase)</fullName>
    </submittedName>
</protein>
<dbReference type="InterPro" id="IPR029070">
    <property type="entry name" value="Chitinase_insertion_sf"/>
</dbReference>
<dbReference type="Gene3D" id="3.20.20.80">
    <property type="entry name" value="Glycosidases"/>
    <property type="match status" value="1"/>
</dbReference>
<dbReference type="Gene3D" id="3.10.50.10">
    <property type="match status" value="1"/>
</dbReference>
<keyword evidence="4" id="KW-1185">Reference proteome</keyword>
<keyword evidence="1" id="KW-0812">Transmembrane</keyword>
<evidence type="ECO:0000259" key="2">
    <source>
        <dbReference type="Pfam" id="PF00704"/>
    </source>
</evidence>
<name>A0A3D9IIR0_9BACL</name>
<feature type="domain" description="GH18" evidence="2">
    <location>
        <begin position="132"/>
        <end position="346"/>
    </location>
</feature>
<dbReference type="Pfam" id="PF00704">
    <property type="entry name" value="Glyco_hydro_18"/>
    <property type="match status" value="1"/>
</dbReference>
<dbReference type="SUPFAM" id="SSF51445">
    <property type="entry name" value="(Trans)glycosidases"/>
    <property type="match status" value="1"/>
</dbReference>
<proteinExistence type="predicted"/>
<organism evidence="3 4">
    <name type="scientific">Cohnella lupini</name>
    <dbReference type="NCBI Taxonomy" id="1294267"/>
    <lineage>
        <taxon>Bacteria</taxon>
        <taxon>Bacillati</taxon>
        <taxon>Bacillota</taxon>
        <taxon>Bacilli</taxon>
        <taxon>Bacillales</taxon>
        <taxon>Paenibacillaceae</taxon>
        <taxon>Cohnella</taxon>
    </lineage>
</organism>
<accession>A0A3D9IIR0</accession>
<dbReference type="AlphaFoldDB" id="A0A3D9IIR0"/>
<comment type="caution">
    <text evidence="3">The sequence shown here is derived from an EMBL/GenBank/DDBJ whole genome shotgun (WGS) entry which is preliminary data.</text>
</comment>
<dbReference type="InterPro" id="IPR017853">
    <property type="entry name" value="GH"/>
</dbReference>
<dbReference type="GO" id="GO:0016787">
    <property type="term" value="F:hydrolase activity"/>
    <property type="evidence" value="ECO:0007669"/>
    <property type="project" value="UniProtKB-KW"/>
</dbReference>
<evidence type="ECO:0000313" key="4">
    <source>
        <dbReference type="Proteomes" id="UP000256869"/>
    </source>
</evidence>
<dbReference type="RefSeq" id="WP_245987551.1">
    <property type="nucleotide sequence ID" value="NZ_QRDY01000005.1"/>
</dbReference>
<feature type="transmembrane region" description="Helical" evidence="1">
    <location>
        <begin position="7"/>
        <end position="28"/>
    </location>
</feature>
<dbReference type="Proteomes" id="UP000256869">
    <property type="component" value="Unassembled WGS sequence"/>
</dbReference>